<gene>
    <name evidence="9" type="ORF">JCM21714_2523</name>
</gene>
<dbReference type="GO" id="GO:0055085">
    <property type="term" value="P:transmembrane transport"/>
    <property type="evidence" value="ECO:0007669"/>
    <property type="project" value="InterPro"/>
</dbReference>
<dbReference type="RefSeq" id="WP_035723706.1">
    <property type="nucleotide sequence ID" value="NZ_BAVS01000012.1"/>
</dbReference>
<dbReference type="CDD" id="cd06261">
    <property type="entry name" value="TM_PBP2"/>
    <property type="match status" value="1"/>
</dbReference>
<dbReference type="Pfam" id="PF00528">
    <property type="entry name" value="BPD_transp_1"/>
    <property type="match status" value="1"/>
</dbReference>
<dbReference type="Gene3D" id="1.10.3720.10">
    <property type="entry name" value="MetI-like"/>
    <property type="match status" value="1"/>
</dbReference>
<evidence type="ECO:0000256" key="6">
    <source>
        <dbReference type="ARBA" id="ARBA00023136"/>
    </source>
</evidence>
<dbReference type="AlphaFoldDB" id="W4VL09"/>
<feature type="transmembrane region" description="Helical" evidence="7">
    <location>
        <begin position="12"/>
        <end position="34"/>
    </location>
</feature>
<comment type="similarity">
    <text evidence="7">Belongs to the binding-protein-dependent transport system permease family.</text>
</comment>
<dbReference type="GO" id="GO:0005886">
    <property type="term" value="C:plasma membrane"/>
    <property type="evidence" value="ECO:0007669"/>
    <property type="project" value="UniProtKB-SubCell"/>
</dbReference>
<keyword evidence="2 7" id="KW-0813">Transport</keyword>
<dbReference type="STRING" id="1298598.JCM21714_2523"/>
<dbReference type="PANTHER" id="PTHR43744">
    <property type="entry name" value="ABC TRANSPORTER PERMEASE PROTEIN MG189-RELATED-RELATED"/>
    <property type="match status" value="1"/>
</dbReference>
<feature type="transmembrane region" description="Helical" evidence="7">
    <location>
        <begin position="267"/>
        <end position="284"/>
    </location>
</feature>
<keyword evidence="5 7" id="KW-1133">Transmembrane helix</keyword>
<evidence type="ECO:0000256" key="5">
    <source>
        <dbReference type="ARBA" id="ARBA00022989"/>
    </source>
</evidence>
<dbReference type="InterPro" id="IPR035906">
    <property type="entry name" value="MetI-like_sf"/>
</dbReference>
<evidence type="ECO:0000313" key="9">
    <source>
        <dbReference type="EMBL" id="GAE93439.1"/>
    </source>
</evidence>
<dbReference type="OrthoDB" id="9810086at2"/>
<accession>W4VL09</accession>
<proteinExistence type="inferred from homology"/>
<feature type="domain" description="ABC transmembrane type-1" evidence="8">
    <location>
        <begin position="76"/>
        <end position="284"/>
    </location>
</feature>
<feature type="transmembrane region" description="Helical" evidence="7">
    <location>
        <begin position="76"/>
        <end position="101"/>
    </location>
</feature>
<evidence type="ECO:0000256" key="4">
    <source>
        <dbReference type="ARBA" id="ARBA00022692"/>
    </source>
</evidence>
<keyword evidence="10" id="KW-1185">Reference proteome</keyword>
<evidence type="ECO:0000256" key="2">
    <source>
        <dbReference type="ARBA" id="ARBA00022448"/>
    </source>
</evidence>
<reference evidence="9 10" key="1">
    <citation type="journal article" date="2014" name="Genome Announc.">
        <title>Draft Genome Sequence of the Boron-Tolerant and Moderately Halotolerant Bacterium Gracilibacillus boraciitolerans JCM 21714T.</title>
        <authorList>
            <person name="Ahmed I."/>
            <person name="Oshima K."/>
            <person name="Suda W."/>
            <person name="Kitamura K."/>
            <person name="Iida T."/>
            <person name="Ohmori Y."/>
            <person name="Fujiwara T."/>
            <person name="Hattori M."/>
            <person name="Ohkuma M."/>
        </authorList>
    </citation>
    <scope>NUCLEOTIDE SEQUENCE [LARGE SCALE GENOMIC DNA]</scope>
    <source>
        <strain evidence="9 10">JCM 21714</strain>
    </source>
</reference>
<name>W4VL09_9BACI</name>
<dbReference type="InterPro" id="IPR000515">
    <property type="entry name" value="MetI-like"/>
</dbReference>
<protein>
    <submittedName>
        <fullName evidence="9">ABC transporter permease protein YtcP</fullName>
    </submittedName>
</protein>
<dbReference type="PANTHER" id="PTHR43744:SF9">
    <property type="entry name" value="POLYGALACTURONAN_RHAMNOGALACTURONAN TRANSPORT SYSTEM PERMEASE PROTEIN YTCP"/>
    <property type="match status" value="1"/>
</dbReference>
<dbReference type="eggNOG" id="COG0395">
    <property type="taxonomic scope" value="Bacteria"/>
</dbReference>
<keyword evidence="3" id="KW-1003">Cell membrane</keyword>
<feature type="transmembrane region" description="Helical" evidence="7">
    <location>
        <begin position="113"/>
        <end position="133"/>
    </location>
</feature>
<keyword evidence="4 7" id="KW-0812">Transmembrane</keyword>
<evidence type="ECO:0000256" key="7">
    <source>
        <dbReference type="RuleBase" id="RU363032"/>
    </source>
</evidence>
<feature type="transmembrane region" description="Helical" evidence="7">
    <location>
        <begin position="145"/>
        <end position="168"/>
    </location>
</feature>
<dbReference type="EMBL" id="BAVS01000012">
    <property type="protein sequence ID" value="GAE93439.1"/>
    <property type="molecule type" value="Genomic_DNA"/>
</dbReference>
<keyword evidence="6 7" id="KW-0472">Membrane</keyword>
<comment type="caution">
    <text evidence="9">The sequence shown here is derived from an EMBL/GenBank/DDBJ whole genome shotgun (WGS) entry which is preliminary data.</text>
</comment>
<comment type="subcellular location">
    <subcellularLocation>
        <location evidence="1 7">Cell membrane</location>
        <topology evidence="1 7">Multi-pass membrane protein</topology>
    </subcellularLocation>
</comment>
<sequence length="299" mass="33893">MMRSKSLSSKMADVILITILVLIAITCILPPLWYTLSLSFSSKTAAAAGAVALWPIDFNFDSYKQLLQDSQFFKSFWISIQRVVLGAGLNFIIVPLMAYPLSKTVKDFKGRNVLMWTLIFTMLFNGGLIPLYLTIQSYNLMNSVWALVLVGGGAQTIVFNIILTINFFRNLPQSLEEAALVDGAGPWYILFKLFIPPLSIPVLATVSLFSIVYHWNEFLYGLIFMTREEFYPLQTYIQQLVVSVDPSTMTEDQYKRMSELSNRTLDAAKIFIAMIPILVVYPFLQRYFIHGITLGSVKE</sequence>
<organism evidence="9 10">
    <name type="scientific">Gracilibacillus boraciitolerans JCM 21714</name>
    <dbReference type="NCBI Taxonomy" id="1298598"/>
    <lineage>
        <taxon>Bacteria</taxon>
        <taxon>Bacillati</taxon>
        <taxon>Bacillota</taxon>
        <taxon>Bacilli</taxon>
        <taxon>Bacillales</taxon>
        <taxon>Bacillaceae</taxon>
        <taxon>Gracilibacillus</taxon>
    </lineage>
</organism>
<evidence type="ECO:0000259" key="8">
    <source>
        <dbReference type="PROSITE" id="PS50928"/>
    </source>
</evidence>
<evidence type="ECO:0000256" key="1">
    <source>
        <dbReference type="ARBA" id="ARBA00004651"/>
    </source>
</evidence>
<evidence type="ECO:0000313" key="10">
    <source>
        <dbReference type="Proteomes" id="UP000019102"/>
    </source>
</evidence>
<feature type="transmembrane region" description="Helical" evidence="7">
    <location>
        <begin position="189"/>
        <end position="215"/>
    </location>
</feature>
<evidence type="ECO:0000256" key="3">
    <source>
        <dbReference type="ARBA" id="ARBA00022475"/>
    </source>
</evidence>
<dbReference type="Proteomes" id="UP000019102">
    <property type="component" value="Unassembled WGS sequence"/>
</dbReference>
<dbReference type="SUPFAM" id="SSF161098">
    <property type="entry name" value="MetI-like"/>
    <property type="match status" value="1"/>
</dbReference>
<dbReference type="PROSITE" id="PS50928">
    <property type="entry name" value="ABC_TM1"/>
    <property type="match status" value="1"/>
</dbReference>